<feature type="compositionally biased region" description="Polar residues" evidence="1">
    <location>
        <begin position="692"/>
        <end position="703"/>
    </location>
</feature>
<feature type="region of interest" description="Disordered" evidence="1">
    <location>
        <begin position="568"/>
        <end position="589"/>
    </location>
</feature>
<gene>
    <name evidence="3" type="ORF">HERILL_LOCUS6339</name>
</gene>
<evidence type="ECO:0000259" key="2">
    <source>
        <dbReference type="SMART" id="SM00487"/>
    </source>
</evidence>
<dbReference type="OrthoDB" id="6819249at2759"/>
<dbReference type="InterPro" id="IPR027417">
    <property type="entry name" value="P-loop_NTPase"/>
</dbReference>
<feature type="domain" description="Helicase ATP-binding" evidence="2">
    <location>
        <begin position="29"/>
        <end position="208"/>
    </location>
</feature>
<feature type="region of interest" description="Disordered" evidence="1">
    <location>
        <begin position="692"/>
        <end position="752"/>
    </location>
</feature>
<keyword evidence="4" id="KW-1185">Reference proteome</keyword>
<dbReference type="Gene3D" id="3.40.50.10810">
    <property type="entry name" value="Tandem AAA-ATPase domain"/>
    <property type="match status" value="1"/>
</dbReference>
<feature type="compositionally biased region" description="Polar residues" evidence="1">
    <location>
        <begin position="621"/>
        <end position="633"/>
    </location>
</feature>
<feature type="region of interest" description="Disordered" evidence="1">
    <location>
        <begin position="363"/>
        <end position="451"/>
    </location>
</feature>
<dbReference type="InterPro" id="IPR014001">
    <property type="entry name" value="Helicase_ATP-bd"/>
</dbReference>
<dbReference type="EMBL" id="LR899010">
    <property type="protein sequence ID" value="CAD7083374.1"/>
    <property type="molecule type" value="Genomic_DNA"/>
</dbReference>
<dbReference type="Proteomes" id="UP000594454">
    <property type="component" value="Chromosome 2"/>
</dbReference>
<feature type="compositionally biased region" description="Polar residues" evidence="1">
    <location>
        <begin position="577"/>
        <end position="589"/>
    </location>
</feature>
<accession>A0A7R8UMK0</accession>
<evidence type="ECO:0000313" key="3">
    <source>
        <dbReference type="EMBL" id="CAD7083374.1"/>
    </source>
</evidence>
<dbReference type="InterPro" id="IPR050496">
    <property type="entry name" value="SNF2_RAD54_helicase_repair"/>
</dbReference>
<dbReference type="GO" id="GO:0005524">
    <property type="term" value="F:ATP binding"/>
    <property type="evidence" value="ECO:0007669"/>
    <property type="project" value="InterPro"/>
</dbReference>
<organism evidence="3 4">
    <name type="scientific">Hermetia illucens</name>
    <name type="common">Black soldier fly</name>
    <dbReference type="NCBI Taxonomy" id="343691"/>
    <lineage>
        <taxon>Eukaryota</taxon>
        <taxon>Metazoa</taxon>
        <taxon>Ecdysozoa</taxon>
        <taxon>Arthropoda</taxon>
        <taxon>Hexapoda</taxon>
        <taxon>Insecta</taxon>
        <taxon>Pterygota</taxon>
        <taxon>Neoptera</taxon>
        <taxon>Endopterygota</taxon>
        <taxon>Diptera</taxon>
        <taxon>Brachycera</taxon>
        <taxon>Stratiomyomorpha</taxon>
        <taxon>Stratiomyidae</taxon>
        <taxon>Hermetiinae</taxon>
        <taxon>Hermetia</taxon>
    </lineage>
</organism>
<evidence type="ECO:0000256" key="1">
    <source>
        <dbReference type="SAM" id="MobiDB-lite"/>
    </source>
</evidence>
<feature type="region of interest" description="Disordered" evidence="1">
    <location>
        <begin position="469"/>
        <end position="504"/>
    </location>
</feature>
<feature type="compositionally biased region" description="Low complexity" evidence="1">
    <location>
        <begin position="382"/>
        <end position="395"/>
    </location>
</feature>
<dbReference type="AlphaFoldDB" id="A0A7R8UMK0"/>
<protein>
    <recommendedName>
        <fullName evidence="2">Helicase ATP-binding domain-containing protein</fullName>
    </recommendedName>
</protein>
<dbReference type="Pfam" id="PF00176">
    <property type="entry name" value="SNF2-rel_dom"/>
    <property type="match status" value="1"/>
</dbReference>
<dbReference type="InParanoid" id="A0A7R8UMK0"/>
<evidence type="ECO:0000313" key="4">
    <source>
        <dbReference type="Proteomes" id="UP000594454"/>
    </source>
</evidence>
<dbReference type="SMART" id="SM00487">
    <property type="entry name" value="DEXDc"/>
    <property type="match status" value="1"/>
</dbReference>
<sequence length="819" mass="92538">MVRDIFHFRAERLAQDLILSSTHRVLGKLAQYLTSFQLDGIRFLYKNFENNQACILNDESGLGKTALVGAFLSAVLPPDNSKRCLIIVKNAERIRNWQFHLDALTKLRVKLLAEENEIGSDNNVFLVTWENLRKSPGMAKAVFNCVILDDRDDLTTSKACLNFFLRHFENRISLIVASSDVTLDIKQLHSLLRLCGRLDAKYQKLKVFEEKFSLPKPEGRLAEDRAVLEAYFQRREKILNYCRDFRLRRYKHQFEDILPLVTPSEYEKSLQEWQEKEFSKSLSSSSGSLKVLSSSSEKNTEELFQTYFDPKTENLLNNEVQKINENAINSEADKEKIIHDTEDMSPLLFESDTEELSIIPPAKFNEVESKPTQPNVKRPAALRVLRSSTSGSSGVKSEKDKAPQPSPSVKTSQKKSRHHRTSDINVSQERIVRSLRSADRKTRQAKGGASSRNAIVDVFRMIERAEAEEKKIKKKKRKASPAVAKQEAQEPLNVSSDSESEIGEGEKLEYHPDPEAKIIDQAKQLDTSPNSNYNFNIDFLSKTLAPPDSSEIHIYSPPEQIVILSSSTEHSEDTVPRISSTTSRKVIQSGTISPSPDIFENYDEYDFFCSQRGKSPRSRSLLYNPQRASSKKSAPSCLERLSGDYSGTNKTNNYLFSGILADMVEIHTPNLGKTTWNCDSHRNKITKYLSSQSFDSTQSNRPDTTTKDFDNFLQTPKRRMSSVSQKGSPAISKKSPKSQRHTPVTPNGLTKWLIKKTPANGAPQEGSSKPAKLQILKTNQKSVLVLNRNVFRIQSRESEVGVVKANSMSITISSGIKRN</sequence>
<feature type="region of interest" description="Disordered" evidence="1">
    <location>
        <begin position="612"/>
        <end position="638"/>
    </location>
</feature>
<dbReference type="InterPro" id="IPR000330">
    <property type="entry name" value="SNF2_N"/>
</dbReference>
<name>A0A7R8UMK0_HERIL</name>
<proteinExistence type="predicted"/>
<dbReference type="InterPro" id="IPR038718">
    <property type="entry name" value="SNF2-like_sf"/>
</dbReference>
<feature type="compositionally biased region" description="Basic and acidic residues" evidence="1">
    <location>
        <begin position="430"/>
        <end position="442"/>
    </location>
</feature>
<dbReference type="PANTHER" id="PTHR45629:SF7">
    <property type="entry name" value="DNA EXCISION REPAIR PROTEIN ERCC-6-RELATED"/>
    <property type="match status" value="1"/>
</dbReference>
<dbReference type="SUPFAM" id="SSF52540">
    <property type="entry name" value="P-loop containing nucleoside triphosphate hydrolases"/>
    <property type="match status" value="1"/>
</dbReference>
<reference evidence="3 4" key="1">
    <citation type="submission" date="2020-11" db="EMBL/GenBank/DDBJ databases">
        <authorList>
            <person name="Wallbank WR R."/>
            <person name="Pardo Diaz C."/>
            <person name="Kozak K."/>
            <person name="Martin S."/>
            <person name="Jiggins C."/>
            <person name="Moest M."/>
            <person name="Warren A I."/>
            <person name="Generalovic N T."/>
            <person name="Byers J.R.P. K."/>
            <person name="Montejo-Kovacevich G."/>
            <person name="Yen C E."/>
        </authorList>
    </citation>
    <scope>NUCLEOTIDE SEQUENCE [LARGE SCALE GENOMIC DNA]</scope>
</reference>
<dbReference type="PANTHER" id="PTHR45629">
    <property type="entry name" value="SNF2/RAD54 FAMILY MEMBER"/>
    <property type="match status" value="1"/>
</dbReference>